<dbReference type="Proteomes" id="UP000248863">
    <property type="component" value="Unassembled WGS sequence"/>
</dbReference>
<dbReference type="RefSeq" id="WP_111357542.1">
    <property type="nucleotide sequence ID" value="NZ_NHSK01000149.1"/>
</dbReference>
<keyword evidence="2" id="KW-1185">Reference proteome</keyword>
<proteinExistence type="predicted"/>
<organism evidence="1 2">
    <name type="scientific">Rhodoplanes elegans</name>
    <dbReference type="NCBI Taxonomy" id="29408"/>
    <lineage>
        <taxon>Bacteria</taxon>
        <taxon>Pseudomonadati</taxon>
        <taxon>Pseudomonadota</taxon>
        <taxon>Alphaproteobacteria</taxon>
        <taxon>Hyphomicrobiales</taxon>
        <taxon>Nitrobacteraceae</taxon>
        <taxon>Rhodoplanes</taxon>
    </lineage>
</organism>
<comment type="caution">
    <text evidence="1">The sequence shown here is derived from an EMBL/GenBank/DDBJ whole genome shotgun (WGS) entry which is preliminary data.</text>
</comment>
<evidence type="ECO:0000313" key="1">
    <source>
        <dbReference type="EMBL" id="RAI38439.1"/>
    </source>
</evidence>
<protein>
    <submittedName>
        <fullName evidence="1">Uncharacterized protein</fullName>
    </submittedName>
</protein>
<accession>A0A327KI30</accession>
<gene>
    <name evidence="1" type="ORF">CH338_12710</name>
</gene>
<evidence type="ECO:0000313" key="2">
    <source>
        <dbReference type="Proteomes" id="UP000248863"/>
    </source>
</evidence>
<dbReference type="EMBL" id="NPEU01000126">
    <property type="protein sequence ID" value="RAI38439.1"/>
    <property type="molecule type" value="Genomic_DNA"/>
</dbReference>
<dbReference type="OrthoDB" id="8232991at2"/>
<dbReference type="AlphaFoldDB" id="A0A327KI30"/>
<sequence length="106" mass="12091">MRTAPAVDRRRETLDDLAHRYVWWSKDAGTGDDVIVSQVMNLGTYDDIRRLEAVMAPQELRAVMLRARAGWIDARSWAFWRGRLLAQGCADIPDAPPKRAFHADLL</sequence>
<reference evidence="1 2" key="1">
    <citation type="submission" date="2017-07" db="EMBL/GenBank/DDBJ databases">
        <title>Draft Genome Sequences of Select Purple Nonsulfur Bacteria.</title>
        <authorList>
            <person name="Lasarre B."/>
            <person name="Mckinlay J.B."/>
        </authorList>
    </citation>
    <scope>NUCLEOTIDE SEQUENCE [LARGE SCALE GENOMIC DNA]</scope>
    <source>
        <strain evidence="1 2">DSM 11907</strain>
    </source>
</reference>
<name>A0A327KI30_9BRAD</name>